<dbReference type="InterPro" id="IPR029052">
    <property type="entry name" value="Metallo-depent_PP-like"/>
</dbReference>
<evidence type="ECO:0000256" key="3">
    <source>
        <dbReference type="SAM" id="MobiDB-lite"/>
    </source>
</evidence>
<dbReference type="Pfam" id="PF00149">
    <property type="entry name" value="Metallophos"/>
    <property type="match status" value="1"/>
</dbReference>
<dbReference type="EMBL" id="BTGC01000008">
    <property type="protein sequence ID" value="GMM52605.1"/>
    <property type="molecule type" value="Genomic_DNA"/>
</dbReference>
<evidence type="ECO:0000313" key="6">
    <source>
        <dbReference type="EMBL" id="GMM52605.1"/>
    </source>
</evidence>
<dbReference type="GO" id="GO:0008081">
    <property type="term" value="F:phosphoric diester hydrolase activity"/>
    <property type="evidence" value="ECO:0007669"/>
    <property type="project" value="TreeGrafter"/>
</dbReference>
<dbReference type="InterPro" id="IPR004843">
    <property type="entry name" value="Calcineurin-like_PHP"/>
</dbReference>
<evidence type="ECO:0000313" key="7">
    <source>
        <dbReference type="Proteomes" id="UP001362899"/>
    </source>
</evidence>
<dbReference type="CDD" id="cd00842">
    <property type="entry name" value="MPP_ASMase"/>
    <property type="match status" value="1"/>
</dbReference>
<feature type="compositionally biased region" description="Low complexity" evidence="3">
    <location>
        <begin position="214"/>
        <end position="225"/>
    </location>
</feature>
<feature type="region of interest" description="Disordered" evidence="3">
    <location>
        <begin position="208"/>
        <end position="229"/>
    </location>
</feature>
<organism evidence="6 7">
    <name type="scientific">Starmerella bacillaris</name>
    <name type="common">Yeast</name>
    <name type="synonym">Candida zemplinina</name>
    <dbReference type="NCBI Taxonomy" id="1247836"/>
    <lineage>
        <taxon>Eukaryota</taxon>
        <taxon>Fungi</taxon>
        <taxon>Dikarya</taxon>
        <taxon>Ascomycota</taxon>
        <taxon>Saccharomycotina</taxon>
        <taxon>Dipodascomycetes</taxon>
        <taxon>Dipodascales</taxon>
        <taxon>Trichomonascaceae</taxon>
        <taxon>Starmerella</taxon>
    </lineage>
</organism>
<gene>
    <name evidence="6" type="ORF">DASB73_035680</name>
</gene>
<feature type="signal peptide" evidence="4">
    <location>
        <begin position="1"/>
        <end position="17"/>
    </location>
</feature>
<dbReference type="InterPro" id="IPR041805">
    <property type="entry name" value="ASMase/PPN1_MPP"/>
</dbReference>
<feature type="domain" description="Calcineurin-like phosphoesterase" evidence="5">
    <location>
        <begin position="244"/>
        <end position="513"/>
    </location>
</feature>
<dbReference type="SUPFAM" id="SSF56300">
    <property type="entry name" value="Metallo-dependent phosphatases"/>
    <property type="match status" value="1"/>
</dbReference>
<dbReference type="AlphaFoldDB" id="A0AAV5RMF6"/>
<sequence length="703" mass="80353">MLWVSYLFLAITHIVGAESFETCPNAELQRAHGVQKREPAQISPTVEYYSDLNACSGYSHSQNQYFNDWFNSIYEDTKQKTKCAVCKRSLQGLNELAKHEQSLALRAIHRLCRARRKQARFSFLNDLCHNVQQYNAKRPLVDHFSFLPDFINAISEMDTQGLDGEYLCYTIFAEACPKPVTPLINYSKYWPAKQSKWTGMANGNQIGNSLIPANDNNDNNNNNNNQGKAGVYTGAGSNPTAQTFKVLHLSDVHLSLNYTEHAPVNCLGLMCCVPDSFQNPFEPYLEAPRFGHWRCDSPPQLLDSAVGESARQRYAFVLFTGDMVDHNPALITRKNTMLQEEYTLTRMKNYFPNTAVYPVLGNHDSFPYSQEPPPLSKFRSRTARNINHMQALLAKFNWVTGEGNKQIRFTHGGYTVEPVEGLKIISLNSNYWYKWNFYNYIDIADPDKSGTIKFLIKELADCERRGIKAWVQAHISPGGLSTEALPPQASFLTATLERYSDTIAGLFFGHTHCDEFTVMYANNAAQKREEDALHVFNIGPSITPFSDYNPGWRHYEVNSNTFEIMEQITTFADIEPGFNLSWEETADLNWRQLYSARETYQSVTNWPANQPLNAKFWHRVAKSFLGDFHHAQDFLKFSHRNSSRSPKCGEDDYKRKAELYCYSTSATPDQVIRCNLEFDVAIQSMFGIPRFPMPKPVRFIAQN</sequence>
<keyword evidence="2" id="KW-0325">Glycoprotein</keyword>
<dbReference type="PANTHER" id="PTHR10340">
    <property type="entry name" value="SPHINGOMYELIN PHOSPHODIESTERASE"/>
    <property type="match status" value="1"/>
</dbReference>
<proteinExistence type="predicted"/>
<evidence type="ECO:0000256" key="2">
    <source>
        <dbReference type="ARBA" id="ARBA00023180"/>
    </source>
</evidence>
<dbReference type="PANTHER" id="PTHR10340:SF27">
    <property type="entry name" value="ACL091CP"/>
    <property type="match status" value="1"/>
</dbReference>
<reference evidence="6 7" key="1">
    <citation type="journal article" date="2023" name="Elife">
        <title>Identification of key yeast species and microbe-microbe interactions impacting larval growth of Drosophila in the wild.</title>
        <authorList>
            <person name="Mure A."/>
            <person name="Sugiura Y."/>
            <person name="Maeda R."/>
            <person name="Honda K."/>
            <person name="Sakurai N."/>
            <person name="Takahashi Y."/>
            <person name="Watada M."/>
            <person name="Katoh T."/>
            <person name="Gotoh A."/>
            <person name="Gotoh Y."/>
            <person name="Taniguchi I."/>
            <person name="Nakamura K."/>
            <person name="Hayashi T."/>
            <person name="Katayama T."/>
            <person name="Uemura T."/>
            <person name="Hattori Y."/>
        </authorList>
    </citation>
    <scope>NUCLEOTIDE SEQUENCE [LARGE SCALE GENOMIC DNA]</scope>
    <source>
        <strain evidence="6 7">SB-73</strain>
    </source>
</reference>
<keyword evidence="7" id="KW-1185">Reference proteome</keyword>
<evidence type="ECO:0000259" key="5">
    <source>
        <dbReference type="Pfam" id="PF00149"/>
    </source>
</evidence>
<accession>A0AAV5RMF6</accession>
<evidence type="ECO:0000256" key="4">
    <source>
        <dbReference type="SAM" id="SignalP"/>
    </source>
</evidence>
<evidence type="ECO:0000256" key="1">
    <source>
        <dbReference type="ARBA" id="ARBA00022801"/>
    </source>
</evidence>
<comment type="caution">
    <text evidence="6">The sequence shown here is derived from an EMBL/GenBank/DDBJ whole genome shotgun (WGS) entry which is preliminary data.</text>
</comment>
<name>A0AAV5RMF6_STABA</name>
<keyword evidence="4" id="KW-0732">Signal</keyword>
<dbReference type="Proteomes" id="UP001362899">
    <property type="component" value="Unassembled WGS sequence"/>
</dbReference>
<feature type="chain" id="PRO_5044000211" description="Calcineurin-like phosphoesterase domain-containing protein" evidence="4">
    <location>
        <begin position="18"/>
        <end position="703"/>
    </location>
</feature>
<keyword evidence="1" id="KW-0378">Hydrolase</keyword>
<protein>
    <recommendedName>
        <fullName evidence="5">Calcineurin-like phosphoesterase domain-containing protein</fullName>
    </recommendedName>
</protein>
<dbReference type="Gene3D" id="3.60.21.10">
    <property type="match status" value="1"/>
</dbReference>